<dbReference type="SUPFAM" id="SSF46785">
    <property type="entry name" value="Winged helix' DNA-binding domain"/>
    <property type="match status" value="1"/>
</dbReference>
<organism evidence="2 3">
    <name type="scientific">Halorubrum persicum</name>
    <dbReference type="NCBI Taxonomy" id="1383844"/>
    <lineage>
        <taxon>Archaea</taxon>
        <taxon>Methanobacteriati</taxon>
        <taxon>Methanobacteriota</taxon>
        <taxon>Stenosarchaea group</taxon>
        <taxon>Halobacteria</taxon>
        <taxon>Halobacteriales</taxon>
        <taxon>Haloferacaceae</taxon>
        <taxon>Halorubrum</taxon>
    </lineage>
</organism>
<dbReference type="EMBL" id="NHOA01000008">
    <property type="protein sequence ID" value="PHQ40419.1"/>
    <property type="molecule type" value="Genomic_DNA"/>
</dbReference>
<dbReference type="Proteomes" id="UP000222824">
    <property type="component" value="Unassembled WGS sequence"/>
</dbReference>
<proteinExistence type="predicted"/>
<reference evidence="2 3" key="1">
    <citation type="journal article" date="2014" name="Front. Microbiol.">
        <title>Population and genomic analysis of the genus Halorubrum.</title>
        <authorList>
            <person name="Fullmer M.S."/>
            <person name="Soucy S.M."/>
            <person name="Swithers K.S."/>
            <person name="Makkay A.M."/>
            <person name="Wheeler R."/>
            <person name="Ventosa A."/>
            <person name="Gogarten J.P."/>
            <person name="Papke R.T."/>
        </authorList>
    </citation>
    <scope>NUCLEOTIDE SEQUENCE [LARGE SCALE GENOMIC DNA]</scope>
    <source>
        <strain evidence="2 3">C49</strain>
    </source>
</reference>
<dbReference type="AlphaFoldDB" id="A0A2G1WNG7"/>
<dbReference type="InterPro" id="IPR036388">
    <property type="entry name" value="WH-like_DNA-bd_sf"/>
</dbReference>
<feature type="domain" description="Transcription regulator TrmB N-terminal" evidence="1">
    <location>
        <begin position="36"/>
        <end position="92"/>
    </location>
</feature>
<dbReference type="InterPro" id="IPR002831">
    <property type="entry name" value="Tscrpt_reg_TrmB_N"/>
</dbReference>
<keyword evidence="3" id="KW-1185">Reference proteome</keyword>
<gene>
    <name evidence="2" type="ORF">DJ69_01175</name>
</gene>
<sequence>MSYETEHVRNVGDGIQAITGVPTFTELLTNSALAGIYTAIRRSPGITAPDLVETADVSKKTVYEYLHRLEQAGLITETGDETSPSPYEAEDFELQLTIRGVEVSITPELVAVVAHADEYPIIARVRDDHGLVTFALAHDLIKSHSEGDITVRQIASLTNLSHGTTYDLLEALYAIHDLGDADSSPTTYTPADVVDEDDDLLTELTDQQ</sequence>
<dbReference type="Gene3D" id="1.10.10.10">
    <property type="entry name" value="Winged helix-like DNA-binding domain superfamily/Winged helix DNA-binding domain"/>
    <property type="match status" value="1"/>
</dbReference>
<name>A0A2G1WNG7_9EURY</name>
<evidence type="ECO:0000313" key="3">
    <source>
        <dbReference type="Proteomes" id="UP000222824"/>
    </source>
</evidence>
<dbReference type="Pfam" id="PF01978">
    <property type="entry name" value="TrmB"/>
    <property type="match status" value="1"/>
</dbReference>
<accession>A0A2G1WNG7</accession>
<dbReference type="RefSeq" id="WP_144050356.1">
    <property type="nucleotide sequence ID" value="NZ_NHOA01000008.1"/>
</dbReference>
<protein>
    <submittedName>
        <fullName evidence="2">Transcriptional regulator</fullName>
    </submittedName>
</protein>
<evidence type="ECO:0000259" key="1">
    <source>
        <dbReference type="Pfam" id="PF01978"/>
    </source>
</evidence>
<dbReference type="InterPro" id="IPR036390">
    <property type="entry name" value="WH_DNA-bd_sf"/>
</dbReference>
<evidence type="ECO:0000313" key="2">
    <source>
        <dbReference type="EMBL" id="PHQ40419.1"/>
    </source>
</evidence>
<comment type="caution">
    <text evidence="2">The sequence shown here is derived from an EMBL/GenBank/DDBJ whole genome shotgun (WGS) entry which is preliminary data.</text>
</comment>